<keyword evidence="2" id="KW-0238">DNA-binding</keyword>
<dbReference type="PANTHER" id="PTHR43280:SF27">
    <property type="entry name" value="TRANSCRIPTIONAL REGULATOR MTLR"/>
    <property type="match status" value="1"/>
</dbReference>
<dbReference type="SUPFAM" id="SSF46689">
    <property type="entry name" value="Homeodomain-like"/>
    <property type="match status" value="1"/>
</dbReference>
<dbReference type="GO" id="GO:0043565">
    <property type="term" value="F:sequence-specific DNA binding"/>
    <property type="evidence" value="ECO:0007669"/>
    <property type="project" value="InterPro"/>
</dbReference>
<dbReference type="Proteomes" id="UP000223749">
    <property type="component" value="Chromosome"/>
</dbReference>
<dbReference type="Pfam" id="PF07883">
    <property type="entry name" value="Cupin_2"/>
    <property type="match status" value="1"/>
</dbReference>
<dbReference type="EMBL" id="CP024091">
    <property type="protein sequence ID" value="ATP57376.1"/>
    <property type="molecule type" value="Genomic_DNA"/>
</dbReference>
<sequence length="287" mass="33390">MARAAFEALDPYNDNSFLLREFREFTAPYHFHPEHELTLIVKGKGNRYVGNHMDIYSSGDLVLIGTNLPHCWKIENNQEEENEVASIVIQFSNDFLGTDFLARPELSQILDLLERSKHGIQFLNHTAEEITNRLVLLAKEPNSFKRLIEFLEILHTLAISKEYILLDKHGTKAHQSGKTERINTVLGYIIDNYKNEILLDHAAALVNMTPNAFCKYYKKTTKKTFIETVTDYRINYAIQQLINSDKSISDICFENGFGDLSHFYKLFKRKMKLSPLKYRKEFRKDTT</sequence>
<dbReference type="Gene3D" id="1.10.10.60">
    <property type="entry name" value="Homeodomain-like"/>
    <property type="match status" value="2"/>
</dbReference>
<keyword evidence="6" id="KW-1185">Reference proteome</keyword>
<dbReference type="SMART" id="SM00342">
    <property type="entry name" value="HTH_ARAC"/>
    <property type="match status" value="1"/>
</dbReference>
<dbReference type="PROSITE" id="PS01124">
    <property type="entry name" value="HTH_ARAC_FAMILY_2"/>
    <property type="match status" value="1"/>
</dbReference>
<dbReference type="InterPro" id="IPR009057">
    <property type="entry name" value="Homeodomain-like_sf"/>
</dbReference>
<dbReference type="PANTHER" id="PTHR43280">
    <property type="entry name" value="ARAC-FAMILY TRANSCRIPTIONAL REGULATOR"/>
    <property type="match status" value="1"/>
</dbReference>
<dbReference type="OrthoDB" id="9787988at2"/>
<evidence type="ECO:0000256" key="3">
    <source>
        <dbReference type="ARBA" id="ARBA00023163"/>
    </source>
</evidence>
<evidence type="ECO:0000259" key="4">
    <source>
        <dbReference type="PROSITE" id="PS01124"/>
    </source>
</evidence>
<proteinExistence type="predicted"/>
<keyword evidence="3" id="KW-0804">Transcription</keyword>
<protein>
    <submittedName>
        <fullName evidence="5">AraC family transcriptional regulator</fullName>
    </submittedName>
</protein>
<evidence type="ECO:0000313" key="5">
    <source>
        <dbReference type="EMBL" id="ATP57376.1"/>
    </source>
</evidence>
<name>A0A2D1U6Z7_9SPHI</name>
<dbReference type="InterPro" id="IPR014710">
    <property type="entry name" value="RmlC-like_jellyroll"/>
</dbReference>
<dbReference type="GO" id="GO:0003700">
    <property type="term" value="F:DNA-binding transcription factor activity"/>
    <property type="evidence" value="ECO:0007669"/>
    <property type="project" value="InterPro"/>
</dbReference>
<evidence type="ECO:0000313" key="6">
    <source>
        <dbReference type="Proteomes" id="UP000223749"/>
    </source>
</evidence>
<feature type="domain" description="HTH araC/xylS-type" evidence="4">
    <location>
        <begin position="183"/>
        <end position="281"/>
    </location>
</feature>
<dbReference type="SUPFAM" id="SSF51182">
    <property type="entry name" value="RmlC-like cupins"/>
    <property type="match status" value="1"/>
</dbReference>
<accession>A0A2D1U6Z7</accession>
<gene>
    <name evidence="5" type="ORF">CPT03_13290</name>
</gene>
<dbReference type="InterPro" id="IPR018060">
    <property type="entry name" value="HTH_AraC"/>
</dbReference>
<keyword evidence="1" id="KW-0805">Transcription regulation</keyword>
<dbReference type="InterPro" id="IPR013096">
    <property type="entry name" value="Cupin_2"/>
</dbReference>
<reference evidence="5 6" key="1">
    <citation type="submission" date="2017-10" db="EMBL/GenBank/DDBJ databases">
        <title>Whole genome of Pedobacter ginsengisoli T01R-27 isolated from tomato rhizosphere.</title>
        <authorList>
            <person name="Weon H.-Y."/>
            <person name="Lee S.A."/>
            <person name="Sang M.K."/>
            <person name="Song J."/>
        </authorList>
    </citation>
    <scope>NUCLEOTIDE SEQUENCE [LARGE SCALE GENOMIC DNA]</scope>
    <source>
        <strain evidence="5 6">T01R-27</strain>
    </source>
</reference>
<dbReference type="KEGG" id="pgs:CPT03_13290"/>
<dbReference type="Gene3D" id="2.60.120.10">
    <property type="entry name" value="Jelly Rolls"/>
    <property type="match status" value="1"/>
</dbReference>
<dbReference type="InterPro" id="IPR011051">
    <property type="entry name" value="RmlC_Cupin_sf"/>
</dbReference>
<dbReference type="Pfam" id="PF12833">
    <property type="entry name" value="HTH_18"/>
    <property type="match status" value="1"/>
</dbReference>
<dbReference type="RefSeq" id="WP_099439300.1">
    <property type="nucleotide sequence ID" value="NZ_CP024091.1"/>
</dbReference>
<dbReference type="InterPro" id="IPR018062">
    <property type="entry name" value="HTH_AraC-typ_CS"/>
</dbReference>
<dbReference type="AlphaFoldDB" id="A0A2D1U6Z7"/>
<evidence type="ECO:0000256" key="2">
    <source>
        <dbReference type="ARBA" id="ARBA00023125"/>
    </source>
</evidence>
<evidence type="ECO:0000256" key="1">
    <source>
        <dbReference type="ARBA" id="ARBA00023015"/>
    </source>
</evidence>
<dbReference type="CDD" id="cd06976">
    <property type="entry name" value="cupin_MtlR-like_N"/>
    <property type="match status" value="1"/>
</dbReference>
<dbReference type="PROSITE" id="PS00041">
    <property type="entry name" value="HTH_ARAC_FAMILY_1"/>
    <property type="match status" value="1"/>
</dbReference>
<organism evidence="5 6">
    <name type="scientific">Pedobacter ginsengisoli</name>
    <dbReference type="NCBI Taxonomy" id="363852"/>
    <lineage>
        <taxon>Bacteria</taxon>
        <taxon>Pseudomonadati</taxon>
        <taxon>Bacteroidota</taxon>
        <taxon>Sphingobacteriia</taxon>
        <taxon>Sphingobacteriales</taxon>
        <taxon>Sphingobacteriaceae</taxon>
        <taxon>Pedobacter</taxon>
    </lineage>
</organism>